<keyword evidence="3" id="KW-0862">Zinc</keyword>
<feature type="compositionally biased region" description="Basic and acidic residues" evidence="5">
    <location>
        <begin position="406"/>
        <end position="422"/>
    </location>
</feature>
<dbReference type="Pfam" id="PF00628">
    <property type="entry name" value="PHD"/>
    <property type="match status" value="1"/>
</dbReference>
<dbReference type="Pfam" id="PF00855">
    <property type="entry name" value="PWWP"/>
    <property type="match status" value="1"/>
</dbReference>
<dbReference type="EMBL" id="HBKQ01053366">
    <property type="protein sequence ID" value="CAE2279396.1"/>
    <property type="molecule type" value="Transcribed_RNA"/>
</dbReference>
<keyword evidence="1" id="KW-0479">Metal-binding</keyword>
<dbReference type="InterPro" id="IPR019786">
    <property type="entry name" value="Zinc_finger_PHD-type_CS"/>
</dbReference>
<dbReference type="PANTHER" id="PTHR47162">
    <property type="entry name" value="OS02G0192300 PROTEIN"/>
    <property type="match status" value="1"/>
</dbReference>
<dbReference type="InterPro" id="IPR000313">
    <property type="entry name" value="PWWP_dom"/>
</dbReference>
<dbReference type="InterPro" id="IPR001965">
    <property type="entry name" value="Znf_PHD"/>
</dbReference>
<dbReference type="PROSITE" id="PS50812">
    <property type="entry name" value="PWWP"/>
    <property type="match status" value="1"/>
</dbReference>
<dbReference type="InterPro" id="IPR019787">
    <property type="entry name" value="Znf_PHD-finger"/>
</dbReference>
<evidence type="ECO:0000259" key="6">
    <source>
        <dbReference type="PROSITE" id="PS50016"/>
    </source>
</evidence>
<reference evidence="8" key="1">
    <citation type="submission" date="2021-01" db="EMBL/GenBank/DDBJ databases">
        <authorList>
            <person name="Corre E."/>
            <person name="Pelletier E."/>
            <person name="Niang G."/>
            <person name="Scheremetjew M."/>
            <person name="Finn R."/>
            <person name="Kale V."/>
            <person name="Holt S."/>
            <person name="Cochrane G."/>
            <person name="Meng A."/>
            <person name="Brown T."/>
            <person name="Cohen L."/>
        </authorList>
    </citation>
    <scope>NUCLEOTIDE SEQUENCE</scope>
    <source>
        <strain evidence="8">Isolate 1302-5</strain>
    </source>
</reference>
<evidence type="ECO:0000256" key="2">
    <source>
        <dbReference type="ARBA" id="ARBA00022771"/>
    </source>
</evidence>
<organism evidence="8">
    <name type="scientific">Odontella aurita</name>
    <dbReference type="NCBI Taxonomy" id="265563"/>
    <lineage>
        <taxon>Eukaryota</taxon>
        <taxon>Sar</taxon>
        <taxon>Stramenopiles</taxon>
        <taxon>Ochrophyta</taxon>
        <taxon>Bacillariophyta</taxon>
        <taxon>Mediophyceae</taxon>
        <taxon>Biddulphiophycidae</taxon>
        <taxon>Eupodiscales</taxon>
        <taxon>Odontellaceae</taxon>
        <taxon>Odontella</taxon>
    </lineage>
</organism>
<protein>
    <recommendedName>
        <fullName evidence="9">PHD-type domain-containing protein</fullName>
    </recommendedName>
</protein>
<gene>
    <name evidence="8" type="ORF">OAUR00152_LOCUS36745</name>
</gene>
<feature type="compositionally biased region" description="Basic and acidic residues" evidence="5">
    <location>
        <begin position="31"/>
        <end position="47"/>
    </location>
</feature>
<accession>A0A7S4K002</accession>
<dbReference type="PANTHER" id="PTHR47162:SF10">
    <property type="entry name" value="METHYL-CPG-BINDING DOMAIN-CONTAINING PROTEIN 9 ISOFORM X1"/>
    <property type="match status" value="1"/>
</dbReference>
<feature type="compositionally biased region" description="Basic and acidic residues" evidence="5">
    <location>
        <begin position="14"/>
        <end position="24"/>
    </location>
</feature>
<evidence type="ECO:0000256" key="3">
    <source>
        <dbReference type="ARBA" id="ARBA00022833"/>
    </source>
</evidence>
<sequence length="587" mass="64160">MAGRYGRLGILSSSEKEAALRSEEEPPVLKSPERKLLELRRISDCPRTKQGGARKTADNLGLGVQEQRPQLAESIEGAPPESSSLTATEKARECDVLKCGSSGMISCDGAKDGVEGSKMESAEYPTSPRSDDYIDHGTGCLSCGADDDHANLLLCEACNDEYHTYCLDPPLRSVPEGDFFCDNCKPFHSHAQADDGLNDSVGVLSPAFTSRFGEIIWAAGGVGFGWWPACIYDPRLTVGAARSLAKNNLGKKHLVYFFECHDAPFTVLGNSKLISWEDGILEEYDLGRTARASGKNKSAMFDKALTAALVEVEKPLDMRMEWNHPKDPLLTSRIDKPLDDIKPVCVVPQQDSGSPRKKQKRTHEDKSSSRSSVTRSGRNIKPVSADVVASDAEFRALSAALALSKAEAENEPCRRDERDGSVHRRPHSVSNRTNMSEAVQALSSSGIGSAIEIEPAEDGQLFCKILRRFAARQILGHEEKDKTRTSLENLSWPAVADASVNIGFITLPSRRGATFSDVRRMMLDFLDGNCLPPDSNWRFYVPKLGPVSLKQEDKLGPLLGFLTSTTSDHRLGEGTSHNPLKVIVTEL</sequence>
<dbReference type="AlphaFoldDB" id="A0A7S4K002"/>
<keyword evidence="2 4" id="KW-0863">Zinc-finger</keyword>
<feature type="region of interest" description="Disordered" evidence="5">
    <location>
        <begin position="1"/>
        <end position="87"/>
    </location>
</feature>
<dbReference type="Gene3D" id="2.30.30.140">
    <property type="match status" value="1"/>
</dbReference>
<dbReference type="InterPro" id="IPR013083">
    <property type="entry name" value="Znf_RING/FYVE/PHD"/>
</dbReference>
<dbReference type="SMART" id="SM00249">
    <property type="entry name" value="PHD"/>
    <property type="match status" value="1"/>
</dbReference>
<feature type="region of interest" description="Disordered" evidence="5">
    <location>
        <begin position="406"/>
        <end position="430"/>
    </location>
</feature>
<dbReference type="SUPFAM" id="SSF57903">
    <property type="entry name" value="FYVE/PHD zinc finger"/>
    <property type="match status" value="1"/>
</dbReference>
<evidence type="ECO:0000256" key="4">
    <source>
        <dbReference type="PROSITE-ProRule" id="PRU00146"/>
    </source>
</evidence>
<dbReference type="PROSITE" id="PS50016">
    <property type="entry name" value="ZF_PHD_2"/>
    <property type="match status" value="1"/>
</dbReference>
<dbReference type="PROSITE" id="PS01359">
    <property type="entry name" value="ZF_PHD_1"/>
    <property type="match status" value="1"/>
</dbReference>
<dbReference type="InterPro" id="IPR011011">
    <property type="entry name" value="Znf_FYVE_PHD"/>
</dbReference>
<dbReference type="Gene3D" id="3.30.40.10">
    <property type="entry name" value="Zinc/RING finger domain, C3HC4 (zinc finger)"/>
    <property type="match status" value="1"/>
</dbReference>
<evidence type="ECO:0000259" key="7">
    <source>
        <dbReference type="PROSITE" id="PS50812"/>
    </source>
</evidence>
<evidence type="ECO:0000256" key="5">
    <source>
        <dbReference type="SAM" id="MobiDB-lite"/>
    </source>
</evidence>
<evidence type="ECO:0000313" key="8">
    <source>
        <dbReference type="EMBL" id="CAE2279396.1"/>
    </source>
</evidence>
<evidence type="ECO:0008006" key="9">
    <source>
        <dbReference type="Google" id="ProtNLM"/>
    </source>
</evidence>
<evidence type="ECO:0000256" key="1">
    <source>
        <dbReference type="ARBA" id="ARBA00022723"/>
    </source>
</evidence>
<feature type="domain" description="PWWP" evidence="7">
    <location>
        <begin position="212"/>
        <end position="279"/>
    </location>
</feature>
<proteinExistence type="predicted"/>
<dbReference type="CDD" id="cd05162">
    <property type="entry name" value="PWWP"/>
    <property type="match status" value="1"/>
</dbReference>
<dbReference type="GO" id="GO:0008270">
    <property type="term" value="F:zinc ion binding"/>
    <property type="evidence" value="ECO:0007669"/>
    <property type="project" value="UniProtKB-KW"/>
</dbReference>
<name>A0A7S4K002_9STRA</name>
<feature type="domain" description="PHD-type" evidence="6">
    <location>
        <begin position="137"/>
        <end position="187"/>
    </location>
</feature>
<feature type="region of interest" description="Disordered" evidence="5">
    <location>
        <begin position="345"/>
        <end position="379"/>
    </location>
</feature>
<dbReference type="SUPFAM" id="SSF63748">
    <property type="entry name" value="Tudor/PWWP/MBT"/>
    <property type="match status" value="1"/>
</dbReference>